<dbReference type="AlphaFoldDB" id="A0AAW0T860"/>
<proteinExistence type="predicted"/>
<dbReference type="Proteomes" id="UP001487740">
    <property type="component" value="Unassembled WGS sequence"/>
</dbReference>
<gene>
    <name evidence="2" type="ORF">O3P69_019082</name>
</gene>
<organism evidence="2 3">
    <name type="scientific">Scylla paramamosain</name>
    <name type="common">Mud crab</name>
    <dbReference type="NCBI Taxonomy" id="85552"/>
    <lineage>
        <taxon>Eukaryota</taxon>
        <taxon>Metazoa</taxon>
        <taxon>Ecdysozoa</taxon>
        <taxon>Arthropoda</taxon>
        <taxon>Crustacea</taxon>
        <taxon>Multicrustacea</taxon>
        <taxon>Malacostraca</taxon>
        <taxon>Eumalacostraca</taxon>
        <taxon>Eucarida</taxon>
        <taxon>Decapoda</taxon>
        <taxon>Pleocyemata</taxon>
        <taxon>Brachyura</taxon>
        <taxon>Eubrachyura</taxon>
        <taxon>Portunoidea</taxon>
        <taxon>Portunidae</taxon>
        <taxon>Portuninae</taxon>
        <taxon>Scylla</taxon>
    </lineage>
</organism>
<comment type="caution">
    <text evidence="2">The sequence shown here is derived from an EMBL/GenBank/DDBJ whole genome shotgun (WGS) entry which is preliminary data.</text>
</comment>
<evidence type="ECO:0000256" key="1">
    <source>
        <dbReference type="SAM" id="MobiDB-lite"/>
    </source>
</evidence>
<name>A0AAW0T860_SCYPA</name>
<protein>
    <submittedName>
        <fullName evidence="2">Uncharacterized protein</fullName>
    </submittedName>
</protein>
<feature type="region of interest" description="Disordered" evidence="1">
    <location>
        <begin position="236"/>
        <end position="292"/>
    </location>
</feature>
<accession>A0AAW0T860</accession>
<feature type="region of interest" description="Disordered" evidence="1">
    <location>
        <begin position="115"/>
        <end position="136"/>
    </location>
</feature>
<feature type="compositionally biased region" description="Acidic residues" evidence="1">
    <location>
        <begin position="121"/>
        <end position="130"/>
    </location>
</feature>
<keyword evidence="3" id="KW-1185">Reference proteome</keyword>
<reference evidence="2 3" key="1">
    <citation type="submission" date="2023-03" db="EMBL/GenBank/DDBJ databases">
        <title>High-quality genome of Scylla paramamosain provides insights in environmental adaptation.</title>
        <authorList>
            <person name="Zhang L."/>
        </authorList>
    </citation>
    <scope>NUCLEOTIDE SEQUENCE [LARGE SCALE GENOMIC DNA]</scope>
    <source>
        <strain evidence="2">LZ_2023a</strain>
        <tissue evidence="2">Muscle</tissue>
    </source>
</reference>
<evidence type="ECO:0000313" key="2">
    <source>
        <dbReference type="EMBL" id="KAK8383442.1"/>
    </source>
</evidence>
<evidence type="ECO:0000313" key="3">
    <source>
        <dbReference type="Proteomes" id="UP001487740"/>
    </source>
</evidence>
<dbReference type="EMBL" id="JARAKH010000037">
    <property type="protein sequence ID" value="KAK8383442.1"/>
    <property type="molecule type" value="Genomic_DNA"/>
</dbReference>
<sequence>MPLPEMKGPPHHIHLRPHPLTHALMLSMSQPQSRSTSLTRYDVSWTMTWTKGSSKRYLSNHKALTRIFGDKELKDIANPRLLNLKEKTLMFTFRIKYLKGDTNCAADALSRYPILSGEPERSDEDEEELGSEASPAQLLTGRQLRDAIPVDTSLYEVNERWAWLLRERERALVRSGDNAAFRHNQSAHNLEPLTPGQRTHIQNPSSGCWDRAGTVLETTAPRQYLVRLDGSGRATIRNRRHLRPLTCEPHTQASDDGAAATPDPTPPTQRRPQRSRRAPRHLYDYVLGDTTP</sequence>
<dbReference type="PANTHER" id="PTHR33244:SF3">
    <property type="entry name" value="PEPTIDASE A2 DOMAIN-CONTAINING PROTEIN"/>
    <property type="match status" value="1"/>
</dbReference>
<feature type="compositionally biased region" description="Basic residues" evidence="1">
    <location>
        <begin position="271"/>
        <end position="280"/>
    </location>
</feature>
<dbReference type="PANTHER" id="PTHR33244">
    <property type="entry name" value="INTEGRASE CATALYTIC DOMAIN-CONTAINING PROTEIN-RELATED"/>
    <property type="match status" value="1"/>
</dbReference>